<keyword evidence="3" id="KW-1185">Reference proteome</keyword>
<reference evidence="2" key="1">
    <citation type="journal article" date="2020" name="G3 (Bethesda)">
        <title>High-Quality Assemblies for Three Invasive Social Wasps from the &lt;i&gt;Vespula&lt;/i&gt; Genus.</title>
        <authorList>
            <person name="Harrop T.W.R."/>
            <person name="Guhlin J."/>
            <person name="McLaughlin G.M."/>
            <person name="Permina E."/>
            <person name="Stockwell P."/>
            <person name="Gilligan J."/>
            <person name="Le Lec M.F."/>
            <person name="Gruber M.A.M."/>
            <person name="Quinn O."/>
            <person name="Lovegrove M."/>
            <person name="Duncan E.J."/>
            <person name="Remnant E.J."/>
            <person name="Van Eeckhoven J."/>
            <person name="Graham B."/>
            <person name="Knapp R.A."/>
            <person name="Langford K.W."/>
            <person name="Kronenberg Z."/>
            <person name="Press M.O."/>
            <person name="Eacker S.M."/>
            <person name="Wilson-Rankin E.E."/>
            <person name="Purcell J."/>
            <person name="Lester P.J."/>
            <person name="Dearden P.K."/>
        </authorList>
    </citation>
    <scope>NUCLEOTIDE SEQUENCE</scope>
    <source>
        <strain evidence="2">Volc-1</strain>
    </source>
</reference>
<dbReference type="AlphaFoldDB" id="A0A834UDE7"/>
<name>A0A834UDE7_VESPE</name>
<gene>
    <name evidence="2" type="ORF">H0235_005183</name>
</gene>
<evidence type="ECO:0000313" key="3">
    <source>
        <dbReference type="Proteomes" id="UP000600918"/>
    </source>
</evidence>
<organism evidence="2 3">
    <name type="scientific">Vespula pensylvanica</name>
    <name type="common">Western yellow jacket</name>
    <name type="synonym">Wasp</name>
    <dbReference type="NCBI Taxonomy" id="30213"/>
    <lineage>
        <taxon>Eukaryota</taxon>
        <taxon>Metazoa</taxon>
        <taxon>Ecdysozoa</taxon>
        <taxon>Arthropoda</taxon>
        <taxon>Hexapoda</taxon>
        <taxon>Insecta</taxon>
        <taxon>Pterygota</taxon>
        <taxon>Neoptera</taxon>
        <taxon>Endopterygota</taxon>
        <taxon>Hymenoptera</taxon>
        <taxon>Apocrita</taxon>
        <taxon>Aculeata</taxon>
        <taxon>Vespoidea</taxon>
        <taxon>Vespidae</taxon>
        <taxon>Vespinae</taxon>
        <taxon>Vespula</taxon>
    </lineage>
</organism>
<accession>A0A834UDE7</accession>
<proteinExistence type="predicted"/>
<comment type="caution">
    <text evidence="2">The sequence shown here is derived from an EMBL/GenBank/DDBJ whole genome shotgun (WGS) entry which is preliminary data.</text>
</comment>
<evidence type="ECO:0000313" key="2">
    <source>
        <dbReference type="EMBL" id="KAF7432259.1"/>
    </source>
</evidence>
<sequence>MRRRGRVQTRLKPAGVLHLGDDPAKSAKRLKEEQFCGGKGVPEMRMKSISDADESALANVSRLIEAFHPGKTMVASPVQRPSENGRPFLLPPSRTTVDLMRGPSGSSARCTLPSIVVRNDGMLAMARSPTDL</sequence>
<protein>
    <submittedName>
        <fullName evidence="2">Uncharacterized protein</fullName>
    </submittedName>
</protein>
<dbReference type="Proteomes" id="UP000600918">
    <property type="component" value="Unassembled WGS sequence"/>
</dbReference>
<evidence type="ECO:0000256" key="1">
    <source>
        <dbReference type="SAM" id="MobiDB-lite"/>
    </source>
</evidence>
<dbReference type="EMBL" id="JACSDY010000003">
    <property type="protein sequence ID" value="KAF7432259.1"/>
    <property type="molecule type" value="Genomic_DNA"/>
</dbReference>
<feature type="region of interest" description="Disordered" evidence="1">
    <location>
        <begin position="74"/>
        <end position="107"/>
    </location>
</feature>